<evidence type="ECO:0000313" key="3">
    <source>
        <dbReference type="EMBL" id="MDP2523777.1"/>
    </source>
</evidence>
<dbReference type="RefSeq" id="WP_075172006.1">
    <property type="nucleotide sequence ID" value="NZ_JAHHDZ010000019.1"/>
</dbReference>
<keyword evidence="5" id="KW-1185">Reference proteome</keyword>
<dbReference type="AlphaFoldDB" id="A0AAW7XKX7"/>
<organism evidence="2 4">
    <name type="scientific">Neptunomonas phycophila</name>
    <dbReference type="NCBI Taxonomy" id="1572645"/>
    <lineage>
        <taxon>Bacteria</taxon>
        <taxon>Pseudomonadati</taxon>
        <taxon>Pseudomonadota</taxon>
        <taxon>Gammaproteobacteria</taxon>
        <taxon>Oceanospirillales</taxon>
        <taxon>Oceanospirillaceae</taxon>
        <taxon>Neptunomonas</taxon>
    </lineage>
</organism>
<dbReference type="EMBL" id="JAUYVO010000010">
    <property type="protein sequence ID" value="MDP2523777.1"/>
    <property type="molecule type" value="Genomic_DNA"/>
</dbReference>
<name>A0AAW7XKX7_9GAMM</name>
<sequence>MQRIAFIICGSLLLSNSAFGEENLTRFAHASSSDWQTKAFVGETLYNIVDKDNQTVLKATSHSSASGLIYEQKIDLQKTPYLNWQWLIENRLGPIDERSKSGDDYVARVYVVIDGGLALWKTKALTYVWSSNQSKGQVWDNAFAGDAVKMIAVRGKDAQTNTWYTEKRNVYRDLIAQFGDQGSEEANLKKYRYIDATVIMTDTDNAGGSATAYYSDMIFN</sequence>
<comment type="caution">
    <text evidence="2">The sequence shown here is derived from an EMBL/GenBank/DDBJ whole genome shotgun (WGS) entry which is preliminary data.</text>
</comment>
<proteinExistence type="predicted"/>
<dbReference type="InterPro" id="IPR021409">
    <property type="entry name" value="DUF3047"/>
</dbReference>
<protein>
    <submittedName>
        <fullName evidence="2">DUF3047 domain-containing protein</fullName>
    </submittedName>
</protein>
<gene>
    <name evidence="2" type="ORF">Q4490_10570</name>
    <name evidence="3" type="ORF">Q8W30_14475</name>
</gene>
<evidence type="ECO:0000256" key="1">
    <source>
        <dbReference type="SAM" id="SignalP"/>
    </source>
</evidence>
<evidence type="ECO:0000313" key="4">
    <source>
        <dbReference type="Proteomes" id="UP001169862"/>
    </source>
</evidence>
<dbReference type="Pfam" id="PF11249">
    <property type="entry name" value="DUF3047"/>
    <property type="match status" value="1"/>
</dbReference>
<dbReference type="EMBL" id="JAUOPG010000006">
    <property type="protein sequence ID" value="MDO6454008.1"/>
    <property type="molecule type" value="Genomic_DNA"/>
</dbReference>
<evidence type="ECO:0000313" key="2">
    <source>
        <dbReference type="EMBL" id="MDO6454008.1"/>
    </source>
</evidence>
<dbReference type="Proteomes" id="UP001169862">
    <property type="component" value="Unassembled WGS sequence"/>
</dbReference>
<accession>A0AAW7XKX7</accession>
<feature type="chain" id="PRO_5043386959" evidence="1">
    <location>
        <begin position="21"/>
        <end position="220"/>
    </location>
</feature>
<reference evidence="2" key="1">
    <citation type="submission" date="2023-07" db="EMBL/GenBank/DDBJ databases">
        <title>Genome content predicts the carbon catabolic preferences of heterotrophic bacteria.</title>
        <authorList>
            <person name="Gralka M."/>
        </authorList>
    </citation>
    <scope>NUCLEOTIDE SEQUENCE</scope>
    <source>
        <strain evidence="3">5G01</strain>
        <strain evidence="2">I2M16</strain>
    </source>
</reference>
<evidence type="ECO:0000313" key="5">
    <source>
        <dbReference type="Proteomes" id="UP001177341"/>
    </source>
</evidence>
<dbReference type="Proteomes" id="UP001177341">
    <property type="component" value="Unassembled WGS sequence"/>
</dbReference>
<keyword evidence="1" id="KW-0732">Signal</keyword>
<feature type="signal peptide" evidence="1">
    <location>
        <begin position="1"/>
        <end position="20"/>
    </location>
</feature>